<feature type="region of interest" description="Disordered" evidence="7">
    <location>
        <begin position="1000"/>
        <end position="1027"/>
    </location>
</feature>
<feature type="compositionally biased region" description="Basic and acidic residues" evidence="7">
    <location>
        <begin position="1540"/>
        <end position="1554"/>
    </location>
</feature>
<dbReference type="Gene3D" id="3.40.50.2300">
    <property type="match status" value="2"/>
</dbReference>
<evidence type="ECO:0000313" key="13">
    <source>
        <dbReference type="Proteomes" id="UP000013827"/>
    </source>
</evidence>
<evidence type="ECO:0000259" key="10">
    <source>
        <dbReference type="PROSITE" id="PS50006"/>
    </source>
</evidence>
<feature type="compositionally biased region" description="Pro residues" evidence="7">
    <location>
        <begin position="1646"/>
        <end position="1659"/>
    </location>
</feature>
<comment type="subcellular location">
    <subcellularLocation>
        <location evidence="1">Membrane</location>
    </subcellularLocation>
</comment>
<dbReference type="InterPro" id="IPR017946">
    <property type="entry name" value="PLC-like_Pdiesterase_TIM-brl"/>
</dbReference>
<dbReference type="PROSITE" id="PS50004">
    <property type="entry name" value="C2"/>
    <property type="match status" value="1"/>
</dbReference>
<dbReference type="Gene3D" id="3.20.20.190">
    <property type="entry name" value="Phosphatidylinositol (PI) phosphodiesterase"/>
    <property type="match status" value="1"/>
</dbReference>
<dbReference type="PaxDb" id="2903-EOD04125"/>
<dbReference type="Gene3D" id="2.60.40.150">
    <property type="entry name" value="C2 domain"/>
    <property type="match status" value="1"/>
</dbReference>
<dbReference type="Pfam" id="PF00388">
    <property type="entry name" value="PI-PLC-X"/>
    <property type="match status" value="1"/>
</dbReference>
<keyword evidence="6" id="KW-0378">Hydrolase</keyword>
<reference evidence="13" key="1">
    <citation type="journal article" date="2013" name="Nature">
        <title>Pan genome of the phytoplankton Emiliania underpins its global distribution.</title>
        <authorList>
            <person name="Read B.A."/>
            <person name="Kegel J."/>
            <person name="Klute M.J."/>
            <person name="Kuo A."/>
            <person name="Lefebvre S.C."/>
            <person name="Maumus F."/>
            <person name="Mayer C."/>
            <person name="Miller J."/>
            <person name="Monier A."/>
            <person name="Salamov A."/>
            <person name="Young J."/>
            <person name="Aguilar M."/>
            <person name="Claverie J.M."/>
            <person name="Frickenhaus S."/>
            <person name="Gonzalez K."/>
            <person name="Herman E.K."/>
            <person name="Lin Y.C."/>
            <person name="Napier J."/>
            <person name="Ogata H."/>
            <person name="Sarno A.F."/>
            <person name="Shmutz J."/>
            <person name="Schroeder D."/>
            <person name="de Vargas C."/>
            <person name="Verret F."/>
            <person name="von Dassow P."/>
            <person name="Valentin K."/>
            <person name="Van de Peer Y."/>
            <person name="Wheeler G."/>
            <person name="Dacks J.B."/>
            <person name="Delwiche C.F."/>
            <person name="Dyhrman S.T."/>
            <person name="Glockner G."/>
            <person name="John U."/>
            <person name="Richards T."/>
            <person name="Worden A.Z."/>
            <person name="Zhang X."/>
            <person name="Grigoriev I.V."/>
            <person name="Allen A.E."/>
            <person name="Bidle K."/>
            <person name="Borodovsky M."/>
            <person name="Bowler C."/>
            <person name="Brownlee C."/>
            <person name="Cock J.M."/>
            <person name="Elias M."/>
            <person name="Gladyshev V.N."/>
            <person name="Groth M."/>
            <person name="Guda C."/>
            <person name="Hadaegh A."/>
            <person name="Iglesias-Rodriguez M.D."/>
            <person name="Jenkins J."/>
            <person name="Jones B.M."/>
            <person name="Lawson T."/>
            <person name="Leese F."/>
            <person name="Lindquist E."/>
            <person name="Lobanov A."/>
            <person name="Lomsadze A."/>
            <person name="Malik S.B."/>
            <person name="Marsh M.E."/>
            <person name="Mackinder L."/>
            <person name="Mock T."/>
            <person name="Mueller-Roeber B."/>
            <person name="Pagarete A."/>
            <person name="Parker M."/>
            <person name="Probert I."/>
            <person name="Quesneville H."/>
            <person name="Raines C."/>
            <person name="Rensing S.A."/>
            <person name="Riano-Pachon D.M."/>
            <person name="Richier S."/>
            <person name="Rokitta S."/>
            <person name="Shiraiwa Y."/>
            <person name="Soanes D.M."/>
            <person name="van der Giezen M."/>
            <person name="Wahlund T.M."/>
            <person name="Williams B."/>
            <person name="Wilson W."/>
            <person name="Wolfe G."/>
            <person name="Wurch L.L."/>
        </authorList>
    </citation>
    <scope>NUCLEOTIDE SEQUENCE</scope>
</reference>
<keyword evidence="4" id="KW-0472">Membrane</keyword>
<organism evidence="12 13">
    <name type="scientific">Emiliania huxleyi (strain CCMP1516)</name>
    <dbReference type="NCBI Taxonomy" id="280463"/>
    <lineage>
        <taxon>Eukaryota</taxon>
        <taxon>Haptista</taxon>
        <taxon>Haptophyta</taxon>
        <taxon>Prymnesiophyceae</taxon>
        <taxon>Isochrysidales</taxon>
        <taxon>Noelaerhabdaceae</taxon>
        <taxon>Emiliania</taxon>
    </lineage>
</organism>
<dbReference type="InterPro" id="IPR008984">
    <property type="entry name" value="SMAD_FHA_dom_sf"/>
</dbReference>
<evidence type="ECO:0000256" key="8">
    <source>
        <dbReference type="SAM" id="SignalP"/>
    </source>
</evidence>
<evidence type="ECO:0000256" key="3">
    <source>
        <dbReference type="ARBA" id="ARBA00022989"/>
    </source>
</evidence>
<evidence type="ECO:0000256" key="6">
    <source>
        <dbReference type="RuleBase" id="RU361133"/>
    </source>
</evidence>
<accession>A0A0D3HYP0</accession>
<keyword evidence="5" id="KW-0807">Transducer</keyword>
<dbReference type="SMART" id="SM00149">
    <property type="entry name" value="PLCYc"/>
    <property type="match status" value="1"/>
</dbReference>
<dbReference type="InterPro" id="IPR001192">
    <property type="entry name" value="PI-PLC_fam"/>
</dbReference>
<feature type="domain" description="PI-PLC Y-box" evidence="11">
    <location>
        <begin position="1042"/>
        <end position="1128"/>
    </location>
</feature>
<dbReference type="eggNOG" id="KOG1056">
    <property type="taxonomic scope" value="Eukaryota"/>
</dbReference>
<feature type="compositionally biased region" description="Polar residues" evidence="7">
    <location>
        <begin position="1527"/>
        <end position="1538"/>
    </location>
</feature>
<dbReference type="STRING" id="2903.R1CPA3"/>
<dbReference type="SUPFAM" id="SSF49879">
    <property type="entry name" value="SMAD/FHA domain"/>
    <property type="match status" value="1"/>
</dbReference>
<evidence type="ECO:0000256" key="5">
    <source>
        <dbReference type="ARBA" id="ARBA00023224"/>
    </source>
</evidence>
<dbReference type="CDD" id="cd00060">
    <property type="entry name" value="FHA"/>
    <property type="match status" value="1"/>
</dbReference>
<feature type="chain" id="PRO_5044290847" description="Phosphoinositide phospholipase C" evidence="8">
    <location>
        <begin position="31"/>
        <end position="1708"/>
    </location>
</feature>
<dbReference type="PROSITE" id="PS50008">
    <property type="entry name" value="PIPLC_Y_DOMAIN"/>
    <property type="match status" value="1"/>
</dbReference>
<proteinExistence type="predicted"/>
<dbReference type="InterPro" id="IPR028082">
    <property type="entry name" value="Peripla_BP_I"/>
</dbReference>
<dbReference type="HOGENOM" id="CLU_247412_0_0_1"/>
<dbReference type="Pfam" id="PF00387">
    <property type="entry name" value="PI-PLC-Y"/>
    <property type="match status" value="1"/>
</dbReference>
<dbReference type="eggNOG" id="KOG1265">
    <property type="taxonomic scope" value="Eukaryota"/>
</dbReference>
<dbReference type="InterPro" id="IPR000008">
    <property type="entry name" value="C2_dom"/>
</dbReference>
<dbReference type="InterPro" id="IPR001711">
    <property type="entry name" value="PLipase_C_Pinositol-sp_Y"/>
</dbReference>
<feature type="region of interest" description="Disordered" evidence="7">
    <location>
        <begin position="1169"/>
        <end position="1188"/>
    </location>
</feature>
<dbReference type="Proteomes" id="UP000013827">
    <property type="component" value="Unassembled WGS sequence"/>
</dbReference>
<keyword evidence="6" id="KW-0443">Lipid metabolism</keyword>
<feature type="signal peptide" evidence="8">
    <location>
        <begin position="1"/>
        <end position="30"/>
    </location>
</feature>
<keyword evidence="13" id="KW-1185">Reference proteome</keyword>
<evidence type="ECO:0000259" key="11">
    <source>
        <dbReference type="PROSITE" id="PS50008"/>
    </source>
</evidence>
<protein>
    <recommendedName>
        <fullName evidence="6">Phosphoinositide phospholipase C</fullName>
        <ecNumber evidence="6">3.1.4.11</ecNumber>
    </recommendedName>
</protein>
<dbReference type="PANTHER" id="PTHR10336">
    <property type="entry name" value="PHOSPHOINOSITIDE-SPECIFIC PHOSPHOLIPASE C FAMILY PROTEIN"/>
    <property type="match status" value="1"/>
</dbReference>
<evidence type="ECO:0000313" key="12">
    <source>
        <dbReference type="EnsemblProtists" id="EOD04125"/>
    </source>
</evidence>
<dbReference type="GO" id="GO:0016020">
    <property type="term" value="C:membrane"/>
    <property type="evidence" value="ECO:0007669"/>
    <property type="project" value="UniProtKB-SubCell"/>
</dbReference>
<reference evidence="12" key="2">
    <citation type="submission" date="2024-10" db="UniProtKB">
        <authorList>
            <consortium name="EnsemblProtists"/>
        </authorList>
    </citation>
    <scope>IDENTIFICATION</scope>
</reference>
<keyword evidence="6" id="KW-0442">Lipid degradation</keyword>
<feature type="compositionally biased region" description="Basic and acidic residues" evidence="7">
    <location>
        <begin position="732"/>
        <end position="750"/>
    </location>
</feature>
<comment type="catalytic activity">
    <reaction evidence="6">
        <text>a 1,2-diacyl-sn-glycero-3-phospho-(1D-myo-inositol-4,5-bisphosphate) + H2O = 1D-myo-inositol 1,4,5-trisphosphate + a 1,2-diacyl-sn-glycerol + H(+)</text>
        <dbReference type="Rhea" id="RHEA:33179"/>
        <dbReference type="ChEBI" id="CHEBI:15377"/>
        <dbReference type="ChEBI" id="CHEBI:15378"/>
        <dbReference type="ChEBI" id="CHEBI:17815"/>
        <dbReference type="ChEBI" id="CHEBI:58456"/>
        <dbReference type="ChEBI" id="CHEBI:203600"/>
        <dbReference type="EC" id="3.1.4.11"/>
    </reaction>
</comment>
<dbReference type="Gene3D" id="2.60.200.20">
    <property type="match status" value="1"/>
</dbReference>
<feature type="compositionally biased region" description="Polar residues" evidence="7">
    <location>
        <begin position="1563"/>
        <end position="1606"/>
    </location>
</feature>
<sequence>MLSLLLPALASTNVSLAILTLQSNVRSTTAETCEVGNWVNGKCWVPEPMQAVVASALTAVTDFNSRDASALPVLGTLAGCDKQLLFRLLDSGFTAGKSVQALWDLTATPDVVIGAARSDVSATTAAITGALDIPQISYWSQSSDLSDTVLYPRFMRTIPSQPAPASDLCSFWKHELRLSTVAVLYEQSAYGRAYEVATKTACQSVGLTFVSKEFSEDESTREESIRDAVQSLSSSGAKAVLVVTSSATDLGLIAEFALEARLLRPGTSWVFTGSTVVDVTFSKLSEEAKAALHGSLQIKAVGAMDSNLQWTHFANDRWPELQPGDFNQFLHADWQIRDDFFSTVDPNTSAVLREGGTFAYDAIIAAGLLSCQVAPTGPLPASFGTRFWEAKQGLSFDGLSGRVEFDEKGDRSSANVQLFNLLDQGGFSEKRVAQFTNSTWAWEGGSRESSGVIFNYGETEPPFESPLESSPPDGLRPWEKAAVCAVAACVVLLLCLYCCSCLSVSWLSWLPLSRIAASHGTSPWTLLRRRIARIAPVRACVGCARAVRRACRRARTAPLLRPNAARHAVWERICRRANKEPTEGPPDVERLPFVEQRLWSSVLEQKLWGTAAREAAQLRAWLYVTRNTTPFIEACVEKLVSRCGTAACTQRSGCCNDGRRTDHLAHADLEAGPRLTRMSSLGTVPFVEQSQVSLNMGALLRFCLSEQGAGGRQLWEEWKLALRALRSKEKHRDASVHRDSASRQAARESSEPVDSEPISVHEFASLLLSPCNSAIEPRRSPTDATEPLTSYWIDSSHNSFLEGDQLTSAVSADMYRRLLLSGTRCLEIDCWDPRWWGQARVTHRMIGPTRGGVPLLCGSVAFGEVVAAIAEHAFTASPLPVILSIEMHCSAKQQNKIAKELINTLGDLLSRSDRVASTPLRELRRKVLIKMRFDKGGVTTDPLLRSLVTLPTTSIGRSPPDEDDSGRRLGRTASWKELRCSRPLHRGVWDWLRGVPLDRTRGDGDSGATLTSESPFGSPGSPGLQGVSWLAEEPAGEPRRGVVSLSEERLERLASEQGRLLPLIASQLVRTYPSPTRWWSTNNNPLVAWRAGVQMVALNLQTNDLPVQIHDALFHGSGGYVLKPAALRAPDRAIQPPTPTNRGPVLSLHQLPTRDECRPLLTERHHAVVSHLSDSPRPPSGASASVSSPRVAVELHAIGGFCAVAREPQPPPEAQGVTRLTTAVAEGNGLNPTFDETFHCLAAEPHQTILRVVVEDEGRLVAYETAMLGSLRCGYRCLHLRSPSGTRIDSCCLLLHISVSTEPNTYGTVDELRSRVHSQRSLISQQSRDIHQLSAELSRLGSQPSTPALSDTAAAPAARWPLELALDAGVNGARAGRPSPIALPPGATLTVGRDASSGVALFKTQHISRQHAVLHVAADGRSVRLEDVSRKNGCRVQQPGGGGEPVLLQSTAEEVASAQLREGSVLTFGQPGEDEDDFRYVIRAAGTEDSPAWHSKRETRRAIELNPVRPSPLALSSSCRHSRGSHLPSSSDELSRSQPSRRELDARQGGREDAAVPGWWFSPSISKPSPHVSPSISKPSPYARSSCSWQSPLPSASGTSRRSSACESRGLGAAASPKPALGWIERLPAPDEDSDGCSSDSENDPEPPSPPPSLPPPSLPGSSPSPSVPPERQGFPSGPSPARPLAFYAGSGISPASAPQKRRCVHGH</sequence>
<name>A0A0D3HYP0_EMIH1</name>
<dbReference type="InterPro" id="IPR035892">
    <property type="entry name" value="C2_domain_sf"/>
</dbReference>
<dbReference type="InterPro" id="IPR000253">
    <property type="entry name" value="FHA_dom"/>
</dbReference>
<feature type="region of interest" description="Disordered" evidence="7">
    <location>
        <begin position="732"/>
        <end position="755"/>
    </location>
</feature>
<dbReference type="EC" id="3.1.4.11" evidence="6"/>
<dbReference type="CDD" id="cd00275">
    <property type="entry name" value="C2_PLC_like"/>
    <property type="match status" value="1"/>
</dbReference>
<evidence type="ECO:0000256" key="4">
    <source>
        <dbReference type="ARBA" id="ARBA00023136"/>
    </source>
</evidence>
<keyword evidence="3" id="KW-1133">Transmembrane helix</keyword>
<dbReference type="Pfam" id="PF00498">
    <property type="entry name" value="FHA"/>
    <property type="match status" value="1"/>
</dbReference>
<dbReference type="InterPro" id="IPR000909">
    <property type="entry name" value="PLipase_C_PInositol-sp_X_dom"/>
</dbReference>
<dbReference type="SMART" id="SM00148">
    <property type="entry name" value="PLCXc"/>
    <property type="match status" value="1"/>
</dbReference>
<dbReference type="PROSITE" id="PS50006">
    <property type="entry name" value="FHA_DOMAIN"/>
    <property type="match status" value="1"/>
</dbReference>
<dbReference type="SUPFAM" id="SSF53822">
    <property type="entry name" value="Periplasmic binding protein-like I"/>
    <property type="match status" value="1"/>
</dbReference>
<dbReference type="GO" id="GO:0051209">
    <property type="term" value="P:release of sequestered calcium ion into cytosol"/>
    <property type="evidence" value="ECO:0007669"/>
    <property type="project" value="TreeGrafter"/>
</dbReference>
<dbReference type="SUPFAM" id="SSF49562">
    <property type="entry name" value="C2 domain (Calcium/lipid-binding domain, CaLB)"/>
    <property type="match status" value="1"/>
</dbReference>
<feature type="compositionally biased region" description="Acidic residues" evidence="7">
    <location>
        <begin position="1630"/>
        <end position="1645"/>
    </location>
</feature>
<dbReference type="RefSeq" id="XP_005756554.1">
    <property type="nucleotide sequence ID" value="XM_005756497.1"/>
</dbReference>
<dbReference type="GO" id="GO:0016042">
    <property type="term" value="P:lipid catabolic process"/>
    <property type="evidence" value="ECO:0007669"/>
    <property type="project" value="UniProtKB-KW"/>
</dbReference>
<evidence type="ECO:0000256" key="2">
    <source>
        <dbReference type="ARBA" id="ARBA00022692"/>
    </source>
</evidence>
<dbReference type="GO" id="GO:0048015">
    <property type="term" value="P:phosphatidylinositol-mediated signaling"/>
    <property type="evidence" value="ECO:0007669"/>
    <property type="project" value="TreeGrafter"/>
</dbReference>
<dbReference type="KEGG" id="ehx:EMIHUDRAFT_107969"/>
<evidence type="ECO:0000256" key="1">
    <source>
        <dbReference type="ARBA" id="ARBA00004370"/>
    </source>
</evidence>
<dbReference type="PRINTS" id="PR00390">
    <property type="entry name" value="PHPHLIPASEC"/>
</dbReference>
<keyword evidence="8" id="KW-0732">Signal</keyword>
<feature type="domain" description="FHA" evidence="10">
    <location>
        <begin position="1389"/>
        <end position="1437"/>
    </location>
</feature>
<feature type="region of interest" description="Disordered" evidence="7">
    <location>
        <begin position="1490"/>
        <end position="1708"/>
    </location>
</feature>
<dbReference type="EnsemblProtists" id="EOD04125">
    <property type="protein sequence ID" value="EOD04125"/>
    <property type="gene ID" value="EMIHUDRAFT_107969"/>
</dbReference>
<evidence type="ECO:0000259" key="9">
    <source>
        <dbReference type="PROSITE" id="PS50004"/>
    </source>
</evidence>
<feature type="domain" description="C2" evidence="9">
    <location>
        <begin position="1142"/>
        <end position="1289"/>
    </location>
</feature>
<dbReference type="GO" id="GO:0004435">
    <property type="term" value="F:phosphatidylinositol-4,5-bisphosphate phospholipase C activity"/>
    <property type="evidence" value="ECO:0007669"/>
    <property type="project" value="UniProtKB-EC"/>
</dbReference>
<evidence type="ECO:0000256" key="7">
    <source>
        <dbReference type="SAM" id="MobiDB-lite"/>
    </source>
</evidence>
<dbReference type="CDD" id="cd08558">
    <property type="entry name" value="PI-PLCc_eukaryota"/>
    <property type="match status" value="1"/>
</dbReference>
<dbReference type="GeneID" id="17250244"/>
<dbReference type="PANTHER" id="PTHR10336:SF82">
    <property type="entry name" value="PHOSPHOINOSITIDE PHOSPHOLIPASE C"/>
    <property type="match status" value="1"/>
</dbReference>
<dbReference type="Pfam" id="PF01094">
    <property type="entry name" value="ANF_receptor"/>
    <property type="match status" value="1"/>
</dbReference>
<dbReference type="InterPro" id="IPR001828">
    <property type="entry name" value="ANF_lig-bd_rcpt"/>
</dbReference>
<dbReference type="SUPFAM" id="SSF51695">
    <property type="entry name" value="PLC-like phosphodiesterases"/>
    <property type="match status" value="1"/>
</dbReference>
<dbReference type="PROSITE" id="PS50007">
    <property type="entry name" value="PIPLC_X_DOMAIN"/>
    <property type="match status" value="1"/>
</dbReference>
<keyword evidence="2" id="KW-0812">Transmembrane</keyword>